<keyword evidence="3" id="KW-1185">Reference proteome</keyword>
<gene>
    <name evidence="2" type="ORF">P170DRAFT_508956</name>
</gene>
<organism evidence="2 3">
    <name type="scientific">Aspergillus steynii IBT 23096</name>
    <dbReference type="NCBI Taxonomy" id="1392250"/>
    <lineage>
        <taxon>Eukaryota</taxon>
        <taxon>Fungi</taxon>
        <taxon>Dikarya</taxon>
        <taxon>Ascomycota</taxon>
        <taxon>Pezizomycotina</taxon>
        <taxon>Eurotiomycetes</taxon>
        <taxon>Eurotiomycetidae</taxon>
        <taxon>Eurotiales</taxon>
        <taxon>Aspergillaceae</taxon>
        <taxon>Aspergillus</taxon>
        <taxon>Aspergillus subgen. Circumdati</taxon>
    </lineage>
</organism>
<accession>A0A2I2GDC5</accession>
<comment type="caution">
    <text evidence="2">The sequence shown here is derived from an EMBL/GenBank/DDBJ whole genome shotgun (WGS) entry which is preliminary data.</text>
</comment>
<dbReference type="Proteomes" id="UP000234275">
    <property type="component" value="Unassembled WGS sequence"/>
</dbReference>
<dbReference type="STRING" id="1392250.A0A2I2GDC5"/>
<evidence type="ECO:0000313" key="3">
    <source>
        <dbReference type="Proteomes" id="UP000234275"/>
    </source>
</evidence>
<reference evidence="2 3" key="1">
    <citation type="submission" date="2016-12" db="EMBL/GenBank/DDBJ databases">
        <title>The genomes of Aspergillus section Nigri reveals drivers in fungal speciation.</title>
        <authorList>
            <consortium name="DOE Joint Genome Institute"/>
            <person name="Vesth T.C."/>
            <person name="Nybo J."/>
            <person name="Theobald S."/>
            <person name="Brandl J."/>
            <person name="Frisvad J.C."/>
            <person name="Nielsen K.F."/>
            <person name="Lyhne E.K."/>
            <person name="Kogle M.E."/>
            <person name="Kuo A."/>
            <person name="Riley R."/>
            <person name="Clum A."/>
            <person name="Nolan M."/>
            <person name="Lipzen A."/>
            <person name="Salamov A."/>
            <person name="Henrissat B."/>
            <person name="Wiebenga A."/>
            <person name="De Vries R.P."/>
            <person name="Grigoriev I.V."/>
            <person name="Mortensen U.H."/>
            <person name="Andersen M.R."/>
            <person name="Baker S.E."/>
        </authorList>
    </citation>
    <scope>NUCLEOTIDE SEQUENCE [LARGE SCALE GENOMIC DNA]</scope>
    <source>
        <strain evidence="2 3">IBT 23096</strain>
    </source>
</reference>
<protein>
    <submittedName>
        <fullName evidence="2">Uncharacterized protein</fullName>
    </submittedName>
</protein>
<dbReference type="AlphaFoldDB" id="A0A2I2GDC5"/>
<evidence type="ECO:0000256" key="1">
    <source>
        <dbReference type="SAM" id="Phobius"/>
    </source>
</evidence>
<feature type="transmembrane region" description="Helical" evidence="1">
    <location>
        <begin position="21"/>
        <end position="43"/>
    </location>
</feature>
<feature type="transmembrane region" description="Helical" evidence="1">
    <location>
        <begin position="165"/>
        <end position="185"/>
    </location>
</feature>
<feature type="transmembrane region" description="Helical" evidence="1">
    <location>
        <begin position="71"/>
        <end position="88"/>
    </location>
</feature>
<sequence length="519" mass="58569">MDLTDCSIHPSGEVYGLGARLGLYLNCLTLLLLSLSNCGSWALRSTVQASNALISCTMLTQFVINAVQSKLVAPDFLIMFYLIVMLFFRDSYNARRKFNMTKGGFIYVLEPDDVLLLQNTVCLAASTIGVWFWIAGLDQVSPTACTTKAAVVGVFDMNQTRWRRFAITFSIFSALVYCFLLYIHGKNHRWWTTSWLLRRPVSSEPQIKFSQKCSLYIFPLPTSDDLRAVFAIDASVVLYVIRDLFDTKMSTLRVLGAILLLFWWIILNIAAPIIAVVSVERMILVNSIRTSPISESAGQILILLIGTFNLLSASREIVSILWVNYCGSQPPPVQSLLDIYAYHFPTPVDKRDLREILQETIWAHHRFGPDISLRFEMDSQASLLSTLRMALVCELGDEMDTNAKNGGKSSLEQFRTLRVLEDLFPELPEFRSCRGAALFTATNQGRLDVLKLLLGVDDDNAEGTVDNEDDKMRPSTSSMVYPPEARRALVSQAGFVARRQRWNEELDDFLHEYRRSTAG</sequence>
<keyword evidence="1" id="KW-0812">Transmembrane</keyword>
<proteinExistence type="predicted"/>
<dbReference type="OrthoDB" id="341259at2759"/>
<feature type="transmembrane region" description="Helical" evidence="1">
    <location>
        <begin position="254"/>
        <end position="279"/>
    </location>
</feature>
<dbReference type="RefSeq" id="XP_024706162.1">
    <property type="nucleotide sequence ID" value="XM_024854629.1"/>
</dbReference>
<evidence type="ECO:0000313" key="2">
    <source>
        <dbReference type="EMBL" id="PLB50860.1"/>
    </source>
</evidence>
<name>A0A2I2GDC5_9EURO</name>
<dbReference type="EMBL" id="MSFO01000003">
    <property type="protein sequence ID" value="PLB50860.1"/>
    <property type="molecule type" value="Genomic_DNA"/>
</dbReference>
<keyword evidence="1" id="KW-0472">Membrane</keyword>
<dbReference type="VEuPathDB" id="FungiDB:P170DRAFT_508956"/>
<keyword evidence="1" id="KW-1133">Transmembrane helix</keyword>
<dbReference type="GeneID" id="36562335"/>